<sequence length="75" mass="8643">MNIKERIIKRVNDINDPELLNELLSAIELEHEIENFHELNSSEKKAIDEGIVEADKGLLKSSEDAKALMNQWLKK</sequence>
<name>A0A937DGG6_9BACT</name>
<protein>
    <recommendedName>
        <fullName evidence="3">Addiction module component</fullName>
    </recommendedName>
</protein>
<reference evidence="1" key="1">
    <citation type="submission" date="2021-01" db="EMBL/GenBank/DDBJ databases">
        <title>Marivirga sp. nov., isolated from intertidal surface sediments.</title>
        <authorList>
            <person name="Zhang M."/>
        </authorList>
    </citation>
    <scope>NUCLEOTIDE SEQUENCE</scope>
    <source>
        <strain evidence="1">SM1354</strain>
    </source>
</reference>
<comment type="caution">
    <text evidence="1">The sequence shown here is derived from an EMBL/GenBank/DDBJ whole genome shotgun (WGS) entry which is preliminary data.</text>
</comment>
<dbReference type="Proteomes" id="UP000642920">
    <property type="component" value="Unassembled WGS sequence"/>
</dbReference>
<dbReference type="EMBL" id="JAERQG010000001">
    <property type="protein sequence ID" value="MBL0764763.1"/>
    <property type="molecule type" value="Genomic_DNA"/>
</dbReference>
<gene>
    <name evidence="1" type="ORF">JKP34_05840</name>
</gene>
<evidence type="ECO:0008006" key="3">
    <source>
        <dbReference type="Google" id="ProtNLM"/>
    </source>
</evidence>
<organism evidence="1 2">
    <name type="scientific">Marivirga atlantica</name>
    <dbReference type="NCBI Taxonomy" id="1548457"/>
    <lineage>
        <taxon>Bacteria</taxon>
        <taxon>Pseudomonadati</taxon>
        <taxon>Bacteroidota</taxon>
        <taxon>Cytophagia</taxon>
        <taxon>Cytophagales</taxon>
        <taxon>Marivirgaceae</taxon>
        <taxon>Marivirga</taxon>
    </lineage>
</organism>
<proteinExistence type="predicted"/>
<evidence type="ECO:0000313" key="2">
    <source>
        <dbReference type="Proteomes" id="UP000642920"/>
    </source>
</evidence>
<dbReference type="AlphaFoldDB" id="A0A937DGG6"/>
<keyword evidence="2" id="KW-1185">Reference proteome</keyword>
<dbReference type="RefSeq" id="WP_201918641.1">
    <property type="nucleotide sequence ID" value="NZ_JAERQG010000001.1"/>
</dbReference>
<accession>A0A937DGG6</accession>
<evidence type="ECO:0000313" key="1">
    <source>
        <dbReference type="EMBL" id="MBL0764763.1"/>
    </source>
</evidence>